<evidence type="ECO:0000313" key="2">
    <source>
        <dbReference type="EMBL" id="OBS22814.1"/>
    </source>
</evidence>
<dbReference type="AlphaFoldDB" id="A0A1B8AR34"/>
<dbReference type="Proteomes" id="UP000091967">
    <property type="component" value="Unassembled WGS sequence"/>
</dbReference>
<keyword evidence="1" id="KW-0472">Membrane</keyword>
<evidence type="ECO:0008006" key="4">
    <source>
        <dbReference type="Google" id="ProtNLM"/>
    </source>
</evidence>
<accession>A0A1B8AR34</accession>
<sequence length="908" mass="102737">MSDPLSVAGTAVGITSLGIQVCQGLITYLRAVRGRKEEIRDIVREVDQVVSLLYSLHNTLPDVGIRNGANSLRTCVNNCYTKLEELGKILDDLSESQHPQKVVKRAADIMRGMSYPFQQEKLNTMRQSLRSILGDLGLVISIISMDCDFSIENTVNDISQNVKYNAASHLAYSKDLQTQMHCNSIQLRTLQTTISNTLRDIQDQLHQTQLSIQDLGQQINGTMTVFETGQRSIEANTQVTAAKMDELMQVMQSHSVLLQSMILFTLIIIRFVTTRTMLPNERLVYAFTSCIRTLLQANDCDLGSPSIAMRLIDRTNFTTSEYDITKYLISFVSETSLFTFTDNIVLGIAKFKPSASFTSIIHGALELSPVAKAILSRNFEDLVSCVRQAPESVLECVFGVDAVLLSVAWPKGLKYLLTTKATTLLSLDDKEYRGQHLLRAVDTGPAESVHLLLQAGCYVPYEEHIRYIPRETARVMASHIAKRRIHLLKSAQTQLGLFIGQESVVFADFAAAKICDAFDTANIPVNPCLRVKPSYKSIYLNRDVPLHAFKEFWREGFRYFNCHDCVGRTPIMATKSLWKYTHWKYPQIDENFQYTKEIISWLCKHGFMQGKAKDPLSLGFNVFSNGYHYTGASLASYAKNAYWELAKCFRIVRFLAELTENSNTEDNCTCWCNERGRGCSPTKLFLKPFFLHGTYPENFAEKGLARILHCQTFHGSGSDELSALAKDALRLLTFEALDMTHTCCYFDRIGEHDPCNLASQDLHNDWAIFCRDSESVLEIRSSTEEQTSAVLLEELMIEFIPQLQLFNPSPLAFEGFISTYFRRRISQLYSQYSTVVDDLHQYQVFQGFGSSPPLEARVLPESVHRLLGKYFQLLGPNESISEEECLAEVTKYMGLQCNECLFIKSKKD</sequence>
<evidence type="ECO:0000256" key="1">
    <source>
        <dbReference type="SAM" id="Phobius"/>
    </source>
</evidence>
<organism evidence="2 3">
    <name type="scientific">Fusarium poae</name>
    <dbReference type="NCBI Taxonomy" id="36050"/>
    <lineage>
        <taxon>Eukaryota</taxon>
        <taxon>Fungi</taxon>
        <taxon>Dikarya</taxon>
        <taxon>Ascomycota</taxon>
        <taxon>Pezizomycotina</taxon>
        <taxon>Sordariomycetes</taxon>
        <taxon>Hypocreomycetidae</taxon>
        <taxon>Hypocreales</taxon>
        <taxon>Nectriaceae</taxon>
        <taxon>Fusarium</taxon>
    </lineage>
</organism>
<proteinExistence type="predicted"/>
<gene>
    <name evidence="2" type="ORF">FPOA_09140</name>
</gene>
<evidence type="ECO:0000313" key="3">
    <source>
        <dbReference type="Proteomes" id="UP000091967"/>
    </source>
</evidence>
<keyword evidence="1" id="KW-0812">Transmembrane</keyword>
<name>A0A1B8AR34_FUSPO</name>
<dbReference type="EMBL" id="LYXU01000003">
    <property type="protein sequence ID" value="OBS22814.1"/>
    <property type="molecule type" value="Genomic_DNA"/>
</dbReference>
<keyword evidence="3" id="KW-1185">Reference proteome</keyword>
<feature type="transmembrane region" description="Helical" evidence="1">
    <location>
        <begin position="6"/>
        <end position="29"/>
    </location>
</feature>
<protein>
    <recommendedName>
        <fullName evidence="4">Fungal N-terminal domain-containing protein</fullName>
    </recommendedName>
</protein>
<comment type="caution">
    <text evidence="2">The sequence shown here is derived from an EMBL/GenBank/DDBJ whole genome shotgun (WGS) entry which is preliminary data.</text>
</comment>
<feature type="transmembrane region" description="Helical" evidence="1">
    <location>
        <begin position="256"/>
        <end position="273"/>
    </location>
</feature>
<reference evidence="2 3" key="1">
    <citation type="submission" date="2016-06" db="EMBL/GenBank/DDBJ databases">
        <title>Living apart together: crosstalk between the core and supernumerary genomes in a fungal plant pathogen.</title>
        <authorList>
            <person name="Vanheule A."/>
            <person name="Audenaert K."/>
            <person name="Warris S."/>
            <person name="Van De Geest H."/>
            <person name="Schijlen E."/>
            <person name="Hofte M."/>
            <person name="De Saeger S."/>
            <person name="Haesaert G."/>
            <person name="Waalwijk C."/>
            <person name="Van Der Lee T."/>
        </authorList>
    </citation>
    <scope>NUCLEOTIDE SEQUENCE [LARGE SCALE GENOMIC DNA]</scope>
    <source>
        <strain evidence="2 3">2516</strain>
    </source>
</reference>
<keyword evidence="1" id="KW-1133">Transmembrane helix</keyword>